<dbReference type="PANTHER" id="PTHR11999:SF70">
    <property type="entry name" value="MIP05841P"/>
    <property type="match status" value="1"/>
</dbReference>
<comment type="caution">
    <text evidence="2">The sequence shown here is derived from an EMBL/GenBank/DDBJ whole genome shotgun (WGS) entry which is preliminary data.</text>
</comment>
<name>A0A937FWL1_9BACT</name>
<dbReference type="RefSeq" id="WP_202856927.1">
    <property type="nucleotide sequence ID" value="NZ_JAEUGD010000043.1"/>
</dbReference>
<dbReference type="Gene3D" id="3.90.1150.170">
    <property type="match status" value="1"/>
</dbReference>
<dbReference type="GO" id="GO:0005737">
    <property type="term" value="C:cytoplasm"/>
    <property type="evidence" value="ECO:0007669"/>
    <property type="project" value="TreeGrafter"/>
</dbReference>
<sequence length="123" mass="14412">MWLPLMIHGVNPFRSALDEKLLLTRYLYLQLQKIPSIEVGPEPELTVITFRFMPHKEDPNKFNQEVAKKIHDDGRVFLSTTTIDGTYKLRFAILAFRAHLESIDLALDILKEKYEEVVQEKKK</sequence>
<dbReference type="SUPFAM" id="SSF53383">
    <property type="entry name" value="PLP-dependent transferases"/>
    <property type="match status" value="1"/>
</dbReference>
<evidence type="ECO:0000256" key="1">
    <source>
        <dbReference type="ARBA" id="ARBA00022793"/>
    </source>
</evidence>
<organism evidence="2 3">
    <name type="scientific">Fulvivirga marina</name>
    <dbReference type="NCBI Taxonomy" id="2494733"/>
    <lineage>
        <taxon>Bacteria</taxon>
        <taxon>Pseudomonadati</taxon>
        <taxon>Bacteroidota</taxon>
        <taxon>Cytophagia</taxon>
        <taxon>Cytophagales</taxon>
        <taxon>Fulvivirgaceae</taxon>
        <taxon>Fulvivirga</taxon>
    </lineage>
</organism>
<dbReference type="InterPro" id="IPR015424">
    <property type="entry name" value="PyrdxlP-dep_Trfase"/>
</dbReference>
<dbReference type="InterPro" id="IPR010977">
    <property type="entry name" value="Aromatic_deC"/>
</dbReference>
<evidence type="ECO:0000313" key="3">
    <source>
        <dbReference type="Proteomes" id="UP000614216"/>
    </source>
</evidence>
<gene>
    <name evidence="2" type="ORF">JMN32_13805</name>
</gene>
<dbReference type="GO" id="GO:0016831">
    <property type="term" value="F:carboxy-lyase activity"/>
    <property type="evidence" value="ECO:0007669"/>
    <property type="project" value="UniProtKB-KW"/>
</dbReference>
<evidence type="ECO:0000313" key="2">
    <source>
        <dbReference type="EMBL" id="MBL6447389.1"/>
    </source>
</evidence>
<accession>A0A937FWL1</accession>
<keyword evidence="1" id="KW-0210">Decarboxylase</keyword>
<reference evidence="2" key="1">
    <citation type="submission" date="2021-01" db="EMBL/GenBank/DDBJ databases">
        <title>Fulvivirga kasyanovii gen. nov., sp nov., a novel member of the phylum Bacteroidetes isolated from seawater in a mussel farm.</title>
        <authorList>
            <person name="Zhao L.-H."/>
            <person name="Wang Z.-J."/>
        </authorList>
    </citation>
    <scope>NUCLEOTIDE SEQUENCE</scope>
    <source>
        <strain evidence="2">29W222</strain>
    </source>
</reference>
<dbReference type="PANTHER" id="PTHR11999">
    <property type="entry name" value="GROUP II PYRIDOXAL-5-PHOSPHATE DECARBOXYLASE"/>
    <property type="match status" value="1"/>
</dbReference>
<protein>
    <submittedName>
        <fullName evidence="2">Uncharacterized protein</fullName>
    </submittedName>
</protein>
<keyword evidence="1" id="KW-0456">Lyase</keyword>
<dbReference type="EMBL" id="JAEUGD010000043">
    <property type="protein sequence ID" value="MBL6447389.1"/>
    <property type="molecule type" value="Genomic_DNA"/>
</dbReference>
<proteinExistence type="predicted"/>
<dbReference type="Proteomes" id="UP000614216">
    <property type="component" value="Unassembled WGS sequence"/>
</dbReference>
<dbReference type="AlphaFoldDB" id="A0A937FWL1"/>
<keyword evidence="3" id="KW-1185">Reference proteome</keyword>